<reference evidence="2" key="2">
    <citation type="submission" date="2021-04" db="EMBL/GenBank/DDBJ databases">
        <authorList>
            <person name="Podell S."/>
        </authorList>
    </citation>
    <scope>NUCLEOTIDE SEQUENCE</scope>
    <source>
        <strain evidence="2">Hildebrandi</strain>
    </source>
</reference>
<proteinExistence type="predicted"/>
<protein>
    <submittedName>
        <fullName evidence="2">Uncharacterized protein</fullName>
    </submittedName>
</protein>
<name>A0A9K3LST2_9STRA</name>
<comment type="caution">
    <text evidence="2">The sequence shown here is derived from an EMBL/GenBank/DDBJ whole genome shotgun (WGS) entry which is preliminary data.</text>
</comment>
<keyword evidence="3" id="KW-1185">Reference proteome</keyword>
<feature type="region of interest" description="Disordered" evidence="1">
    <location>
        <begin position="149"/>
        <end position="172"/>
    </location>
</feature>
<evidence type="ECO:0000313" key="3">
    <source>
        <dbReference type="Proteomes" id="UP000693970"/>
    </source>
</evidence>
<organism evidence="2 3">
    <name type="scientific">Nitzschia inconspicua</name>
    <dbReference type="NCBI Taxonomy" id="303405"/>
    <lineage>
        <taxon>Eukaryota</taxon>
        <taxon>Sar</taxon>
        <taxon>Stramenopiles</taxon>
        <taxon>Ochrophyta</taxon>
        <taxon>Bacillariophyta</taxon>
        <taxon>Bacillariophyceae</taxon>
        <taxon>Bacillariophycidae</taxon>
        <taxon>Bacillariales</taxon>
        <taxon>Bacillariaceae</taxon>
        <taxon>Nitzschia</taxon>
    </lineage>
</organism>
<dbReference type="Proteomes" id="UP000693970">
    <property type="component" value="Unassembled WGS sequence"/>
</dbReference>
<sequence>MPPDPPRNASSISLLPLPPSLLSHAENANFVVPEFRDDNMLDCDGTTALKVLVAYLTTSGISTAFFGGRLSIASQIHNKRVALFPSTTLCSCLRSQEVVISSHCGYGHELQHISKNVSQHYRRLLRLSESLLTQHRHFHKQSSLNLSFSDDKRTNAEADTARSPKSMEESRFHHDDDFQSDSLYPASSFESALNQVLELQRNSPTASGHQQSLETCVRDFFRL</sequence>
<evidence type="ECO:0000313" key="2">
    <source>
        <dbReference type="EMBL" id="KAG7367329.1"/>
    </source>
</evidence>
<dbReference type="AlphaFoldDB" id="A0A9K3LST2"/>
<accession>A0A9K3LST2</accession>
<gene>
    <name evidence="2" type="ORF">IV203_030000</name>
</gene>
<dbReference type="EMBL" id="JAGRRH010000007">
    <property type="protein sequence ID" value="KAG7367329.1"/>
    <property type="molecule type" value="Genomic_DNA"/>
</dbReference>
<reference evidence="2" key="1">
    <citation type="journal article" date="2021" name="Sci. Rep.">
        <title>Diploid genomic architecture of Nitzschia inconspicua, an elite biomass production diatom.</title>
        <authorList>
            <person name="Oliver A."/>
            <person name="Podell S."/>
            <person name="Pinowska A."/>
            <person name="Traller J.C."/>
            <person name="Smith S.R."/>
            <person name="McClure R."/>
            <person name="Beliaev A."/>
            <person name="Bohutskyi P."/>
            <person name="Hill E.A."/>
            <person name="Rabines A."/>
            <person name="Zheng H."/>
            <person name="Allen L.Z."/>
            <person name="Kuo A."/>
            <person name="Grigoriev I.V."/>
            <person name="Allen A.E."/>
            <person name="Hazlebeck D."/>
            <person name="Allen E.E."/>
        </authorList>
    </citation>
    <scope>NUCLEOTIDE SEQUENCE</scope>
    <source>
        <strain evidence="2">Hildebrandi</strain>
    </source>
</reference>
<evidence type="ECO:0000256" key="1">
    <source>
        <dbReference type="SAM" id="MobiDB-lite"/>
    </source>
</evidence>